<gene>
    <name evidence="3" type="ORF">EEDITHA_LOCUS257</name>
</gene>
<evidence type="ECO:0000313" key="4">
    <source>
        <dbReference type="Proteomes" id="UP001153954"/>
    </source>
</evidence>
<evidence type="ECO:0000313" key="3">
    <source>
        <dbReference type="EMBL" id="CAH2083605.1"/>
    </source>
</evidence>
<feature type="region of interest" description="Disordered" evidence="1">
    <location>
        <begin position="221"/>
        <end position="241"/>
    </location>
</feature>
<dbReference type="Proteomes" id="UP001153954">
    <property type="component" value="Unassembled WGS sequence"/>
</dbReference>
<keyword evidence="2" id="KW-0472">Membrane</keyword>
<comment type="caution">
    <text evidence="3">The sequence shown here is derived from an EMBL/GenBank/DDBJ whole genome shotgun (WGS) entry which is preliminary data.</text>
</comment>
<dbReference type="AlphaFoldDB" id="A0AAU9T985"/>
<name>A0AAU9T985_EUPED</name>
<keyword evidence="2" id="KW-1133">Transmembrane helix</keyword>
<sequence length="415" mass="48606">MESKKDVYVISLDAVDLNLLPISQKPYDGRVVPLWSKSNLDLRNNEYYEFEIKTNDTREEKNDQVIENVICHICDINVPKVYFNEHKNSFRHKFNAKIADIALRRLQLFMNKDDVNESYEKNPSKYYCSECSLVIDSDDEISHKQSIVHRNSIFLERFLNDFLNFYTNDENEINYSKKENKIAKSDLYSGESNISKTAIINDSKEDREKIEVAKIMKHCRDSEKDFDSDEPNNSETVTINDSKEDREKIEVAKITKHCRDSEDFDSDEPNILETVIISDSKTDAKNSTRDLDLDEENKKLDSSSIFHKHLQVKDGVVFETDDGSRFKVTELNFNAIKKISTLLEYCIICQRIFVIEKRSLHLNSDHHSENMLQKLPDKNCIRKVRINLYPKLDYTRGFVYVVYCVCTISLLLFME</sequence>
<keyword evidence="4" id="KW-1185">Reference proteome</keyword>
<protein>
    <recommendedName>
        <fullName evidence="5">C2H2-type domain-containing protein</fullName>
    </recommendedName>
</protein>
<feature type="transmembrane region" description="Helical" evidence="2">
    <location>
        <begin position="397"/>
        <end position="414"/>
    </location>
</feature>
<proteinExistence type="predicted"/>
<keyword evidence="2" id="KW-0812">Transmembrane</keyword>
<accession>A0AAU9T985</accession>
<evidence type="ECO:0000256" key="1">
    <source>
        <dbReference type="SAM" id="MobiDB-lite"/>
    </source>
</evidence>
<evidence type="ECO:0008006" key="5">
    <source>
        <dbReference type="Google" id="ProtNLM"/>
    </source>
</evidence>
<evidence type="ECO:0000256" key="2">
    <source>
        <dbReference type="SAM" id="Phobius"/>
    </source>
</evidence>
<reference evidence="3" key="1">
    <citation type="submission" date="2022-03" db="EMBL/GenBank/DDBJ databases">
        <authorList>
            <person name="Tunstrom K."/>
        </authorList>
    </citation>
    <scope>NUCLEOTIDE SEQUENCE</scope>
</reference>
<dbReference type="EMBL" id="CAKOGL010000001">
    <property type="protein sequence ID" value="CAH2083605.1"/>
    <property type="molecule type" value="Genomic_DNA"/>
</dbReference>
<organism evidence="3 4">
    <name type="scientific">Euphydryas editha</name>
    <name type="common">Edith's checkerspot</name>
    <dbReference type="NCBI Taxonomy" id="104508"/>
    <lineage>
        <taxon>Eukaryota</taxon>
        <taxon>Metazoa</taxon>
        <taxon>Ecdysozoa</taxon>
        <taxon>Arthropoda</taxon>
        <taxon>Hexapoda</taxon>
        <taxon>Insecta</taxon>
        <taxon>Pterygota</taxon>
        <taxon>Neoptera</taxon>
        <taxon>Endopterygota</taxon>
        <taxon>Lepidoptera</taxon>
        <taxon>Glossata</taxon>
        <taxon>Ditrysia</taxon>
        <taxon>Papilionoidea</taxon>
        <taxon>Nymphalidae</taxon>
        <taxon>Nymphalinae</taxon>
        <taxon>Euphydryas</taxon>
    </lineage>
</organism>